<dbReference type="Proteomes" id="UP000076871">
    <property type="component" value="Unassembled WGS sequence"/>
</dbReference>
<keyword evidence="3" id="KW-1185">Reference proteome</keyword>
<evidence type="ECO:0000313" key="3">
    <source>
        <dbReference type="Proteomes" id="UP000076871"/>
    </source>
</evidence>
<gene>
    <name evidence="2" type="ORF">LAESUDRAFT_717378</name>
</gene>
<dbReference type="InParanoid" id="A0A165BSX0"/>
<dbReference type="GeneID" id="63824361"/>
<dbReference type="EMBL" id="KV427662">
    <property type="protein sequence ID" value="KZT01588.1"/>
    <property type="molecule type" value="Genomic_DNA"/>
</dbReference>
<sequence>MCRMGLADGMLIASADSLHFANVKVQKFIKFLDGKEINIFFVRCKQIHPDNVHHINCHQPCRLMVIGMRSADEDSREANKDKSNVISIHQPLDNVKKKQHHEQNPLFMADQKHAEHSDLEWDVRKEEHRHKCDSG</sequence>
<evidence type="ECO:0000313" key="2">
    <source>
        <dbReference type="EMBL" id="KZT01588.1"/>
    </source>
</evidence>
<reference evidence="2 3" key="1">
    <citation type="journal article" date="2016" name="Mol. Biol. Evol.">
        <title>Comparative Genomics of Early-Diverging Mushroom-Forming Fungi Provides Insights into the Origins of Lignocellulose Decay Capabilities.</title>
        <authorList>
            <person name="Nagy L.G."/>
            <person name="Riley R."/>
            <person name="Tritt A."/>
            <person name="Adam C."/>
            <person name="Daum C."/>
            <person name="Floudas D."/>
            <person name="Sun H."/>
            <person name="Yadav J.S."/>
            <person name="Pangilinan J."/>
            <person name="Larsson K.H."/>
            <person name="Matsuura K."/>
            <person name="Barry K."/>
            <person name="Labutti K."/>
            <person name="Kuo R."/>
            <person name="Ohm R.A."/>
            <person name="Bhattacharya S.S."/>
            <person name="Shirouzu T."/>
            <person name="Yoshinaga Y."/>
            <person name="Martin F.M."/>
            <person name="Grigoriev I.V."/>
            <person name="Hibbett D.S."/>
        </authorList>
    </citation>
    <scope>NUCLEOTIDE SEQUENCE [LARGE SCALE GENOMIC DNA]</scope>
    <source>
        <strain evidence="2 3">93-53</strain>
    </source>
</reference>
<evidence type="ECO:0000256" key="1">
    <source>
        <dbReference type="SAM" id="MobiDB-lite"/>
    </source>
</evidence>
<name>A0A165BSX0_9APHY</name>
<proteinExistence type="predicted"/>
<accession>A0A165BSX0</accession>
<feature type="region of interest" description="Disordered" evidence="1">
    <location>
        <begin position="73"/>
        <end position="111"/>
    </location>
</feature>
<dbReference type="AlphaFoldDB" id="A0A165BSX0"/>
<protein>
    <submittedName>
        <fullName evidence="2">Uncharacterized protein</fullName>
    </submittedName>
</protein>
<dbReference type="RefSeq" id="XP_040759328.1">
    <property type="nucleotide sequence ID" value="XM_040907332.1"/>
</dbReference>
<feature type="compositionally biased region" description="Basic and acidic residues" evidence="1">
    <location>
        <begin position="73"/>
        <end position="83"/>
    </location>
</feature>
<organism evidence="2 3">
    <name type="scientific">Laetiporus sulphureus 93-53</name>
    <dbReference type="NCBI Taxonomy" id="1314785"/>
    <lineage>
        <taxon>Eukaryota</taxon>
        <taxon>Fungi</taxon>
        <taxon>Dikarya</taxon>
        <taxon>Basidiomycota</taxon>
        <taxon>Agaricomycotina</taxon>
        <taxon>Agaricomycetes</taxon>
        <taxon>Polyporales</taxon>
        <taxon>Laetiporus</taxon>
    </lineage>
</organism>